<dbReference type="Pfam" id="PF03478">
    <property type="entry name" value="Beta-prop_KIB1-4"/>
    <property type="match status" value="1"/>
</dbReference>
<dbReference type="PANTHER" id="PTHR44259">
    <property type="entry name" value="OS07G0183000 PROTEIN-RELATED"/>
    <property type="match status" value="1"/>
</dbReference>
<dbReference type="InParanoid" id="A0A2G5ELN8"/>
<evidence type="ECO:0000313" key="2">
    <source>
        <dbReference type="EMBL" id="PIA56621.1"/>
    </source>
</evidence>
<organism evidence="2 3">
    <name type="scientific">Aquilegia coerulea</name>
    <name type="common">Rocky mountain columbine</name>
    <dbReference type="NCBI Taxonomy" id="218851"/>
    <lineage>
        <taxon>Eukaryota</taxon>
        <taxon>Viridiplantae</taxon>
        <taxon>Streptophyta</taxon>
        <taxon>Embryophyta</taxon>
        <taxon>Tracheophyta</taxon>
        <taxon>Spermatophyta</taxon>
        <taxon>Magnoliopsida</taxon>
        <taxon>Ranunculales</taxon>
        <taxon>Ranunculaceae</taxon>
        <taxon>Thalictroideae</taxon>
        <taxon>Aquilegia</taxon>
    </lineage>
</organism>
<sequence>MDGWLELNFDNKRYLVEWLGELLLVIKCVRKDKDIDWRQLPMYEIEEFELYKLDFTNKKWEEVNNLGEYCLILGHNTSVSILASDYSDSLQKNCIYFMHDFTAGCSGTKTIMGYAMGVFDLEDRRIRPHYKGISTCFYSPPLWFIPTLTMK</sequence>
<accession>A0A2G5ELN8</accession>
<dbReference type="InterPro" id="IPR050942">
    <property type="entry name" value="F-box_BR-signaling"/>
</dbReference>
<evidence type="ECO:0000259" key="1">
    <source>
        <dbReference type="Pfam" id="PF03478"/>
    </source>
</evidence>
<dbReference type="PANTHER" id="PTHR44259:SF114">
    <property type="entry name" value="OS06G0707300 PROTEIN"/>
    <property type="match status" value="1"/>
</dbReference>
<proteinExistence type="predicted"/>
<dbReference type="OrthoDB" id="642536at2759"/>
<reference evidence="2 3" key="1">
    <citation type="submission" date="2017-09" db="EMBL/GenBank/DDBJ databases">
        <title>WGS assembly of Aquilegia coerulea Goldsmith.</title>
        <authorList>
            <person name="Hodges S."/>
            <person name="Kramer E."/>
            <person name="Nordborg M."/>
            <person name="Tomkins J."/>
            <person name="Borevitz J."/>
            <person name="Derieg N."/>
            <person name="Yan J."/>
            <person name="Mihaltcheva S."/>
            <person name="Hayes R.D."/>
            <person name="Rokhsar D."/>
        </authorList>
    </citation>
    <scope>NUCLEOTIDE SEQUENCE [LARGE SCALE GENOMIC DNA]</scope>
    <source>
        <strain evidence="3">cv. Goldsmith</strain>
    </source>
</reference>
<dbReference type="EMBL" id="KZ305024">
    <property type="protein sequence ID" value="PIA56621.1"/>
    <property type="molecule type" value="Genomic_DNA"/>
</dbReference>
<evidence type="ECO:0000313" key="3">
    <source>
        <dbReference type="Proteomes" id="UP000230069"/>
    </source>
</evidence>
<name>A0A2G5ELN8_AQUCA</name>
<gene>
    <name evidence="2" type="ORF">AQUCO_00700757v1</name>
</gene>
<protein>
    <recommendedName>
        <fullName evidence="1">KIB1-4 beta-propeller domain-containing protein</fullName>
    </recommendedName>
</protein>
<dbReference type="AlphaFoldDB" id="A0A2G5ELN8"/>
<dbReference type="InterPro" id="IPR005174">
    <property type="entry name" value="KIB1-4_b-propeller"/>
</dbReference>
<keyword evidence="3" id="KW-1185">Reference proteome</keyword>
<dbReference type="STRING" id="218851.A0A2G5ELN8"/>
<dbReference type="Proteomes" id="UP000230069">
    <property type="component" value="Unassembled WGS sequence"/>
</dbReference>
<feature type="domain" description="KIB1-4 beta-propeller" evidence="1">
    <location>
        <begin position="10"/>
        <end position="120"/>
    </location>
</feature>